<reference evidence="3" key="2">
    <citation type="journal article" date="2007" name="Science">
        <title>Draft genome sequence of the sexually transmitted pathogen Trichomonas vaginalis.</title>
        <authorList>
            <person name="Carlton J.M."/>
            <person name="Hirt R.P."/>
            <person name="Silva J.C."/>
            <person name="Delcher A.L."/>
            <person name="Schatz M."/>
            <person name="Zhao Q."/>
            <person name="Wortman J.R."/>
            <person name="Bidwell S.L."/>
            <person name="Alsmark U.C.M."/>
            <person name="Besteiro S."/>
            <person name="Sicheritz-Ponten T."/>
            <person name="Noel C.J."/>
            <person name="Dacks J.B."/>
            <person name="Foster P.G."/>
            <person name="Simillion C."/>
            <person name="Van de Peer Y."/>
            <person name="Miranda-Saavedra D."/>
            <person name="Barton G.J."/>
            <person name="Westrop G.D."/>
            <person name="Mueller S."/>
            <person name="Dessi D."/>
            <person name="Fiori P.L."/>
            <person name="Ren Q."/>
            <person name="Paulsen I."/>
            <person name="Zhang H."/>
            <person name="Bastida-Corcuera F.D."/>
            <person name="Simoes-Barbosa A."/>
            <person name="Brown M.T."/>
            <person name="Hayes R.D."/>
            <person name="Mukherjee M."/>
            <person name="Okumura C.Y."/>
            <person name="Schneider R."/>
            <person name="Smith A.J."/>
            <person name="Vanacova S."/>
            <person name="Villalvazo M."/>
            <person name="Haas B.J."/>
            <person name="Pertea M."/>
            <person name="Feldblyum T.V."/>
            <person name="Utterback T.R."/>
            <person name="Shu C.L."/>
            <person name="Osoegawa K."/>
            <person name="de Jong P.J."/>
            <person name="Hrdy I."/>
            <person name="Horvathova L."/>
            <person name="Zubacova Z."/>
            <person name="Dolezal P."/>
            <person name="Malik S.B."/>
            <person name="Logsdon J.M. Jr."/>
            <person name="Henze K."/>
            <person name="Gupta A."/>
            <person name="Wang C.C."/>
            <person name="Dunne R.L."/>
            <person name="Upcroft J.A."/>
            <person name="Upcroft P."/>
            <person name="White O."/>
            <person name="Salzberg S.L."/>
            <person name="Tang P."/>
            <person name="Chiu C.-H."/>
            <person name="Lee Y.-S."/>
            <person name="Embley T.M."/>
            <person name="Coombs G.H."/>
            <person name="Mottram J.C."/>
            <person name="Tachezy J."/>
            <person name="Fraser-Liggett C.M."/>
            <person name="Johnson P.J."/>
        </authorList>
    </citation>
    <scope>NUCLEOTIDE SEQUENCE [LARGE SCALE GENOMIC DNA]</scope>
    <source>
        <strain evidence="3">G3</strain>
    </source>
</reference>
<dbReference type="Proteomes" id="UP000001542">
    <property type="component" value="Unassembled WGS sequence"/>
</dbReference>
<keyword evidence="2" id="KW-0472">Membrane</keyword>
<evidence type="ECO:0008006" key="5">
    <source>
        <dbReference type="Google" id="ProtNLM"/>
    </source>
</evidence>
<feature type="compositionally biased region" description="Pro residues" evidence="1">
    <location>
        <begin position="320"/>
        <end position="340"/>
    </location>
</feature>
<evidence type="ECO:0000256" key="2">
    <source>
        <dbReference type="SAM" id="Phobius"/>
    </source>
</evidence>
<sequence>MMLINVICITFDRVQNRPKGDVCKKFKEMSILNKPNSGNLYPDQGGSCSPKLYDKTFDNNEGLMQFNYVRWMVGYERNLTLSTDPSVINNAQYCSIYCAANSKIGHYPVSSEKCYSSFAANGCGKSNLAYQMHFQPVRAPGFVMQLLDDYIDGYPLNDLGHRRWMLSPHMVQTMFGAASNIRPQGYYTYYYTYFTMSTFDTGISVHTPPETLPFYAWPPPGYVHSGHVYKIFSFSHDNLQSNPSIEVKVDGVSKTLRTFYGRYSYMQPPSLSFTFDGVDNLVNKKVDVKVTSGSNTWEYTIYPVDCTTWREPSSSSSPKTPSPMPKTPSPTPKTPSPTPKPEIQSFTQSKENPKPSNTTPPSSSASNVSGSGSENGPYQNGGGPSNKIKKLLPVIIGVPCVIIVIVIIAVTVTIFIKKSTQDVEEPSEPNFIV</sequence>
<keyword evidence="2" id="KW-1133">Transmembrane helix</keyword>
<dbReference type="OrthoDB" id="10646245at2759"/>
<keyword evidence="2" id="KW-0812">Transmembrane</keyword>
<gene>
    <name evidence="3" type="ORF">TVAG_449310</name>
</gene>
<proteinExistence type="predicted"/>
<dbReference type="RefSeq" id="XP_001308327.1">
    <property type="nucleotide sequence ID" value="XM_001308326.1"/>
</dbReference>
<name>A2FI79_TRIV3</name>
<dbReference type="KEGG" id="tva:4753147"/>
<keyword evidence="4" id="KW-1185">Reference proteome</keyword>
<dbReference type="CDD" id="cd05379">
    <property type="entry name" value="CAP_bacterial"/>
    <property type="match status" value="1"/>
</dbReference>
<organism evidence="3 4">
    <name type="scientific">Trichomonas vaginalis (strain ATCC PRA-98 / G3)</name>
    <dbReference type="NCBI Taxonomy" id="412133"/>
    <lineage>
        <taxon>Eukaryota</taxon>
        <taxon>Metamonada</taxon>
        <taxon>Parabasalia</taxon>
        <taxon>Trichomonadida</taxon>
        <taxon>Trichomonadidae</taxon>
        <taxon>Trichomonas</taxon>
    </lineage>
</organism>
<protein>
    <recommendedName>
        <fullName evidence="5">SCP domain-containing protein</fullName>
    </recommendedName>
</protein>
<dbReference type="VEuPathDB" id="TrichDB:TVAG_449310"/>
<feature type="transmembrane region" description="Helical" evidence="2">
    <location>
        <begin position="391"/>
        <end position="416"/>
    </location>
</feature>
<dbReference type="AlphaFoldDB" id="A2FI79"/>
<dbReference type="InParanoid" id="A2FI79"/>
<evidence type="ECO:0000313" key="4">
    <source>
        <dbReference type="Proteomes" id="UP000001542"/>
    </source>
</evidence>
<dbReference type="EMBL" id="DS113808">
    <property type="protein sequence ID" value="EAX95397.1"/>
    <property type="molecule type" value="Genomic_DNA"/>
</dbReference>
<dbReference type="VEuPathDB" id="TrichDB:TVAGG3_0618240"/>
<reference evidence="3" key="1">
    <citation type="submission" date="2006-10" db="EMBL/GenBank/DDBJ databases">
        <authorList>
            <person name="Amadeo P."/>
            <person name="Zhao Q."/>
            <person name="Wortman J."/>
            <person name="Fraser-Liggett C."/>
            <person name="Carlton J."/>
        </authorList>
    </citation>
    <scope>NUCLEOTIDE SEQUENCE</scope>
    <source>
        <strain evidence="3">G3</strain>
    </source>
</reference>
<evidence type="ECO:0000256" key="1">
    <source>
        <dbReference type="SAM" id="MobiDB-lite"/>
    </source>
</evidence>
<accession>A2FI79</accession>
<evidence type="ECO:0000313" key="3">
    <source>
        <dbReference type="EMBL" id="EAX95397.1"/>
    </source>
</evidence>
<feature type="region of interest" description="Disordered" evidence="1">
    <location>
        <begin position="310"/>
        <end position="383"/>
    </location>
</feature>
<feature type="compositionally biased region" description="Low complexity" evidence="1">
    <location>
        <begin position="354"/>
        <end position="375"/>
    </location>
</feature>